<reference evidence="9 10" key="1">
    <citation type="journal article" date="2018" name="Mar. Genomics">
        <title>Complete genome sequence of Marinifilaceae bacterium strain SPP2, isolated from the Antarctic marine sediment.</title>
        <authorList>
            <person name="Watanabe M."/>
            <person name="Kojima H."/>
            <person name="Fukui M."/>
        </authorList>
    </citation>
    <scope>NUCLEOTIDE SEQUENCE [LARGE SCALE GENOMIC DNA]</scope>
    <source>
        <strain evidence="9 10">SPP2</strain>
    </source>
</reference>
<feature type="chain" id="PRO_5012869603" evidence="8">
    <location>
        <begin position="22"/>
        <end position="568"/>
    </location>
</feature>
<dbReference type="EMBL" id="AP018042">
    <property type="protein sequence ID" value="BAX81253.1"/>
    <property type="molecule type" value="Genomic_DNA"/>
</dbReference>
<dbReference type="InterPro" id="IPR036942">
    <property type="entry name" value="Beta-barrel_TonB_sf"/>
</dbReference>
<dbReference type="RefSeq" id="WP_096430426.1">
    <property type="nucleotide sequence ID" value="NZ_AP018042.1"/>
</dbReference>
<evidence type="ECO:0000256" key="4">
    <source>
        <dbReference type="ARBA" id="ARBA00022692"/>
    </source>
</evidence>
<comment type="subcellular location">
    <subcellularLocation>
        <location evidence="1">Cell outer membrane</location>
        <topology evidence="1">Multi-pass membrane protein</topology>
    </subcellularLocation>
</comment>
<dbReference type="PANTHER" id="PTHR30069">
    <property type="entry name" value="TONB-DEPENDENT OUTER MEMBRANE RECEPTOR"/>
    <property type="match status" value="1"/>
</dbReference>
<dbReference type="Proteomes" id="UP000218267">
    <property type="component" value="Chromosome"/>
</dbReference>
<dbReference type="PROSITE" id="PS51257">
    <property type="entry name" value="PROKAR_LIPOPROTEIN"/>
    <property type="match status" value="1"/>
</dbReference>
<feature type="signal peptide" evidence="8">
    <location>
        <begin position="1"/>
        <end position="21"/>
    </location>
</feature>
<sequence>MFRKIIFTVAIAGLACSVSNAQEQRDLNKEVKVKTAYQPKINKSKRIGELPVVQDTATFTPSFSYFIQTKPLTVGFSPALIPAARIVGEPLKSINSHVLTLAGGNYSTLLGDYRFNNQRSKTTDFGIHIRHYSTNGKLELKNDRKVKPDWTEQLVEAYGSTYLDEAKVAGRVYYKHKGYNFFGSQLSDDLPANYIDLFPYSEQVQNRFGFATDFKTTFKDEEKLNFGIGLQYEHFSDDIFVTENDVLISAEAKIRRGDGFWSLRSAFDYFATDGLYNLDQLGLSERKTMLWNLNPQYSLQTGQLNLKLGVNTVIAIGDDSEAKIYPDIAIDFEAIDGIMTLFAGIDGNLNMNNYNNIIAENPFVYSGLDVMSSNQKYRLFGGFKGSLSSNSSFKLSAEYSSVDDQYFFVQRSAGAANTAYSGPTYSNKFDVVYDDISLFRLGAEVTIGWTDKMQLNSSVWFNKYTLDKQDEAWHKPEFEMNVNATYAFTSELEFQAGVNLLGERSILVGSQTQTIDAVYDLNIGANYSLNKHFTAFGKINNLFADKYYQWDGYPSQGLNFLLGVKVVF</sequence>
<keyword evidence="3" id="KW-1134">Transmembrane beta strand</keyword>
<accession>A0A1Y1CML2</accession>
<dbReference type="GO" id="GO:0009279">
    <property type="term" value="C:cell outer membrane"/>
    <property type="evidence" value="ECO:0007669"/>
    <property type="project" value="UniProtKB-SubCell"/>
</dbReference>
<evidence type="ECO:0000256" key="1">
    <source>
        <dbReference type="ARBA" id="ARBA00004571"/>
    </source>
</evidence>
<dbReference type="InterPro" id="IPR039426">
    <property type="entry name" value="TonB-dep_rcpt-like"/>
</dbReference>
<dbReference type="GO" id="GO:0044718">
    <property type="term" value="P:siderophore transmembrane transport"/>
    <property type="evidence" value="ECO:0007669"/>
    <property type="project" value="TreeGrafter"/>
</dbReference>
<keyword evidence="6" id="KW-0472">Membrane</keyword>
<reference evidence="10" key="2">
    <citation type="journal article" date="2020" name="Antonie Van Leeuwenhoek">
        <title>Labilibaculum antarcticum sp. nov., a novel facultative anaerobic, psychrotorelant bacterium isolated from marine sediment of Antarctica.</title>
        <authorList>
            <person name="Watanabe M."/>
            <person name="Kojima H."/>
            <person name="Fukui M."/>
        </authorList>
    </citation>
    <scope>NUCLEOTIDE SEQUENCE [LARGE SCALE GENOMIC DNA]</scope>
    <source>
        <strain evidence="10">SPP2</strain>
    </source>
</reference>
<dbReference type="Gene3D" id="2.40.170.20">
    <property type="entry name" value="TonB-dependent receptor, beta-barrel domain"/>
    <property type="match status" value="1"/>
</dbReference>
<organism evidence="9 10">
    <name type="scientific">Labilibaculum antarcticum</name>
    <dbReference type="NCBI Taxonomy" id="1717717"/>
    <lineage>
        <taxon>Bacteria</taxon>
        <taxon>Pseudomonadati</taxon>
        <taxon>Bacteroidota</taxon>
        <taxon>Bacteroidia</taxon>
        <taxon>Marinilabiliales</taxon>
        <taxon>Marinifilaceae</taxon>
        <taxon>Labilibaculum</taxon>
    </lineage>
</organism>
<name>A0A1Y1CML2_9BACT</name>
<evidence type="ECO:0000256" key="2">
    <source>
        <dbReference type="ARBA" id="ARBA00022448"/>
    </source>
</evidence>
<evidence type="ECO:0000256" key="5">
    <source>
        <dbReference type="ARBA" id="ARBA00022729"/>
    </source>
</evidence>
<keyword evidence="10" id="KW-1185">Reference proteome</keyword>
<protein>
    <submittedName>
        <fullName evidence="9">Uncharacterized protein</fullName>
    </submittedName>
</protein>
<dbReference type="AlphaFoldDB" id="A0A1Y1CML2"/>
<keyword evidence="2" id="KW-0813">Transport</keyword>
<evidence type="ECO:0000313" key="10">
    <source>
        <dbReference type="Proteomes" id="UP000218267"/>
    </source>
</evidence>
<dbReference type="OrthoDB" id="1264254at2"/>
<evidence type="ECO:0000256" key="3">
    <source>
        <dbReference type="ARBA" id="ARBA00022452"/>
    </source>
</evidence>
<dbReference type="KEGG" id="mbas:ALGA_2948"/>
<proteinExistence type="predicted"/>
<dbReference type="GO" id="GO:0015344">
    <property type="term" value="F:siderophore uptake transmembrane transporter activity"/>
    <property type="evidence" value="ECO:0007669"/>
    <property type="project" value="TreeGrafter"/>
</dbReference>
<evidence type="ECO:0000256" key="8">
    <source>
        <dbReference type="SAM" id="SignalP"/>
    </source>
</evidence>
<keyword evidence="5 8" id="KW-0732">Signal</keyword>
<gene>
    <name evidence="9" type="ORF">ALGA_2948</name>
</gene>
<dbReference type="PANTHER" id="PTHR30069:SF29">
    <property type="entry name" value="HEMOGLOBIN AND HEMOGLOBIN-HAPTOGLOBIN-BINDING PROTEIN 1-RELATED"/>
    <property type="match status" value="1"/>
</dbReference>
<evidence type="ECO:0000256" key="7">
    <source>
        <dbReference type="ARBA" id="ARBA00023237"/>
    </source>
</evidence>
<evidence type="ECO:0000313" key="9">
    <source>
        <dbReference type="EMBL" id="BAX81253.1"/>
    </source>
</evidence>
<keyword evidence="7" id="KW-0998">Cell outer membrane</keyword>
<keyword evidence="4" id="KW-0812">Transmembrane</keyword>
<dbReference type="SUPFAM" id="SSF56935">
    <property type="entry name" value="Porins"/>
    <property type="match status" value="1"/>
</dbReference>
<evidence type="ECO:0000256" key="6">
    <source>
        <dbReference type="ARBA" id="ARBA00023136"/>
    </source>
</evidence>